<dbReference type="RefSeq" id="WP_084164789.1">
    <property type="nucleotide sequence ID" value="NZ_AVFL01000011.1"/>
</dbReference>
<reference evidence="3 4" key="1">
    <citation type="submission" date="2013-08" db="EMBL/GenBank/DDBJ databases">
        <title>The genome sequence of Skermanella stibiiresistens.</title>
        <authorList>
            <person name="Zhu W."/>
            <person name="Wang G."/>
        </authorList>
    </citation>
    <scope>NUCLEOTIDE SEQUENCE [LARGE SCALE GENOMIC DNA]</scope>
    <source>
        <strain evidence="3 4">SB22</strain>
    </source>
</reference>
<accession>W9H065</accession>
<dbReference type="InterPro" id="IPR017870">
    <property type="entry name" value="FeS_cluster_insertion_CS"/>
</dbReference>
<dbReference type="SUPFAM" id="SSF89360">
    <property type="entry name" value="HesB-like domain"/>
    <property type="match status" value="1"/>
</dbReference>
<dbReference type="PATRIC" id="fig|1385369.3.peg.3344"/>
<dbReference type="GO" id="GO:0030674">
    <property type="term" value="F:protein-macromolecule adaptor activity"/>
    <property type="evidence" value="ECO:0007669"/>
    <property type="project" value="TreeGrafter"/>
</dbReference>
<evidence type="ECO:0000313" key="4">
    <source>
        <dbReference type="Proteomes" id="UP000019486"/>
    </source>
</evidence>
<sequence length="137" mass="13542">MVTLTDSAVSTLQRVLANSAAARGLRIQVADGGCAGLKYQMGLEAGAGDDDTVLEYGDVKVFIDAGSMVHMNGVVVDYVESVGGAGFKFENPNATSTCGCGSSFSTSSSTPSSCGSNAGGGHGEGGGSCGHGPGHHH</sequence>
<proteinExistence type="predicted"/>
<dbReference type="PANTHER" id="PTHR47265:SF1">
    <property type="entry name" value="IRON-SULFUR ASSEMBLY PROTEIN ISCA, CHLOROPLASTIC"/>
    <property type="match status" value="1"/>
</dbReference>
<dbReference type="GO" id="GO:0016226">
    <property type="term" value="P:iron-sulfur cluster assembly"/>
    <property type="evidence" value="ECO:0007669"/>
    <property type="project" value="InterPro"/>
</dbReference>
<dbReference type="PANTHER" id="PTHR47265">
    <property type="entry name" value="IRON-SULFUR ASSEMBLY PROTEIN ISCA, CHLOROPLASTIC"/>
    <property type="match status" value="1"/>
</dbReference>
<organism evidence="3 4">
    <name type="scientific">Skermanella stibiiresistens SB22</name>
    <dbReference type="NCBI Taxonomy" id="1385369"/>
    <lineage>
        <taxon>Bacteria</taxon>
        <taxon>Pseudomonadati</taxon>
        <taxon>Pseudomonadota</taxon>
        <taxon>Alphaproteobacteria</taxon>
        <taxon>Rhodospirillales</taxon>
        <taxon>Azospirillaceae</taxon>
        <taxon>Skermanella</taxon>
    </lineage>
</organism>
<dbReference type="AlphaFoldDB" id="W9H065"/>
<evidence type="ECO:0000256" key="1">
    <source>
        <dbReference type="SAM" id="MobiDB-lite"/>
    </source>
</evidence>
<dbReference type="EMBL" id="AVFL01000011">
    <property type="protein sequence ID" value="EWY39580.1"/>
    <property type="molecule type" value="Genomic_DNA"/>
</dbReference>
<dbReference type="Pfam" id="PF01521">
    <property type="entry name" value="Fe-S_biosyn"/>
    <property type="match status" value="1"/>
</dbReference>
<feature type="domain" description="Core" evidence="2">
    <location>
        <begin position="2"/>
        <end position="101"/>
    </location>
</feature>
<dbReference type="OrthoDB" id="9801228at2"/>
<dbReference type="STRING" id="1385369.N825_05680"/>
<feature type="compositionally biased region" description="Gly residues" evidence="1">
    <location>
        <begin position="117"/>
        <end position="137"/>
    </location>
</feature>
<dbReference type="InterPro" id="IPR016092">
    <property type="entry name" value="ATAP"/>
</dbReference>
<comment type="caution">
    <text evidence="3">The sequence shown here is derived from an EMBL/GenBank/DDBJ whole genome shotgun (WGS) entry which is preliminary data.</text>
</comment>
<dbReference type="GO" id="GO:0051537">
    <property type="term" value="F:2 iron, 2 sulfur cluster binding"/>
    <property type="evidence" value="ECO:0007669"/>
    <property type="project" value="UniProtKB-ARBA"/>
</dbReference>
<feature type="region of interest" description="Disordered" evidence="1">
    <location>
        <begin position="111"/>
        <end position="137"/>
    </location>
</feature>
<dbReference type="Gene3D" id="2.60.300.12">
    <property type="entry name" value="HesB-like domain"/>
    <property type="match status" value="1"/>
</dbReference>
<protein>
    <recommendedName>
        <fullName evidence="2">Core domain-containing protein</fullName>
    </recommendedName>
</protein>
<keyword evidence="4" id="KW-1185">Reference proteome</keyword>
<dbReference type="PROSITE" id="PS01152">
    <property type="entry name" value="HESB"/>
    <property type="match status" value="1"/>
</dbReference>
<dbReference type="InterPro" id="IPR000361">
    <property type="entry name" value="ATAP_core_dom"/>
</dbReference>
<evidence type="ECO:0000313" key="3">
    <source>
        <dbReference type="EMBL" id="EWY39580.1"/>
    </source>
</evidence>
<dbReference type="Proteomes" id="UP000019486">
    <property type="component" value="Unassembled WGS sequence"/>
</dbReference>
<dbReference type="NCBIfam" id="TIGR00049">
    <property type="entry name" value="iron-sulfur cluster assembly accessory protein"/>
    <property type="match status" value="1"/>
</dbReference>
<dbReference type="InterPro" id="IPR035903">
    <property type="entry name" value="HesB-like_dom_sf"/>
</dbReference>
<gene>
    <name evidence="3" type="ORF">N825_05680</name>
</gene>
<dbReference type="InterPro" id="IPR031108">
    <property type="entry name" value="IscA_plant_cyanobact"/>
</dbReference>
<evidence type="ECO:0000259" key="2">
    <source>
        <dbReference type="Pfam" id="PF01521"/>
    </source>
</evidence>
<name>W9H065_9PROT</name>